<keyword evidence="3" id="KW-1185">Reference proteome</keyword>
<gene>
    <name evidence="2" type="ORF">JD844_024151</name>
</gene>
<evidence type="ECO:0000313" key="3">
    <source>
        <dbReference type="Proteomes" id="UP000826234"/>
    </source>
</evidence>
<feature type="region of interest" description="Disordered" evidence="1">
    <location>
        <begin position="1"/>
        <end position="23"/>
    </location>
</feature>
<organism evidence="2 3">
    <name type="scientific">Phrynosoma platyrhinos</name>
    <name type="common">Desert horned lizard</name>
    <dbReference type="NCBI Taxonomy" id="52577"/>
    <lineage>
        <taxon>Eukaryota</taxon>
        <taxon>Metazoa</taxon>
        <taxon>Chordata</taxon>
        <taxon>Craniata</taxon>
        <taxon>Vertebrata</taxon>
        <taxon>Euteleostomi</taxon>
        <taxon>Lepidosauria</taxon>
        <taxon>Squamata</taxon>
        <taxon>Bifurcata</taxon>
        <taxon>Unidentata</taxon>
        <taxon>Episquamata</taxon>
        <taxon>Toxicofera</taxon>
        <taxon>Iguania</taxon>
        <taxon>Phrynosomatidae</taxon>
        <taxon>Phrynosomatinae</taxon>
        <taxon>Phrynosoma</taxon>
    </lineage>
</organism>
<proteinExistence type="predicted"/>
<protein>
    <submittedName>
        <fullName evidence="2">Uncharacterized protein</fullName>
    </submittedName>
</protein>
<accession>A0ABQ7SY01</accession>
<name>A0ABQ7SY01_PHRPL</name>
<comment type="caution">
    <text evidence="2">The sequence shown here is derived from an EMBL/GenBank/DDBJ whole genome shotgun (WGS) entry which is preliminary data.</text>
</comment>
<dbReference type="Proteomes" id="UP000826234">
    <property type="component" value="Unassembled WGS sequence"/>
</dbReference>
<sequence length="74" mass="7728">MADEEAEQDGNGGGGGPVLSVPRLTERLRALESRLRESGEPAVAAATEYCQQLCQVRRGLVALLPPVGACPPRG</sequence>
<evidence type="ECO:0000313" key="2">
    <source>
        <dbReference type="EMBL" id="KAH0622129.1"/>
    </source>
</evidence>
<dbReference type="EMBL" id="JAIPUX010003289">
    <property type="protein sequence ID" value="KAH0622129.1"/>
    <property type="molecule type" value="Genomic_DNA"/>
</dbReference>
<reference evidence="2 3" key="1">
    <citation type="journal article" date="2022" name="Gigascience">
        <title>A chromosome-level genome assembly and annotation of the desert horned lizard, Phrynosoma platyrhinos, provides insight into chromosomal rearrangements among reptiles.</title>
        <authorList>
            <person name="Koochekian N."/>
            <person name="Ascanio A."/>
            <person name="Farleigh K."/>
            <person name="Card D.C."/>
            <person name="Schield D.R."/>
            <person name="Castoe T.A."/>
            <person name="Jezkova T."/>
        </authorList>
    </citation>
    <scope>NUCLEOTIDE SEQUENCE [LARGE SCALE GENOMIC DNA]</scope>
    <source>
        <strain evidence="2">NK-2021</strain>
    </source>
</reference>
<evidence type="ECO:0000256" key="1">
    <source>
        <dbReference type="SAM" id="MobiDB-lite"/>
    </source>
</evidence>